<proteinExistence type="predicted"/>
<dbReference type="EMBL" id="JAIQCV010000010">
    <property type="protein sequence ID" value="KAH1056855.1"/>
    <property type="molecule type" value="Genomic_DNA"/>
</dbReference>
<comment type="caution">
    <text evidence="1">The sequence shown here is derived from an EMBL/GenBank/DDBJ whole genome shotgun (WGS) entry which is preliminary data.</text>
</comment>
<organism evidence="1 2">
    <name type="scientific">Gossypium stocksii</name>
    <dbReference type="NCBI Taxonomy" id="47602"/>
    <lineage>
        <taxon>Eukaryota</taxon>
        <taxon>Viridiplantae</taxon>
        <taxon>Streptophyta</taxon>
        <taxon>Embryophyta</taxon>
        <taxon>Tracheophyta</taxon>
        <taxon>Spermatophyta</taxon>
        <taxon>Magnoliopsida</taxon>
        <taxon>eudicotyledons</taxon>
        <taxon>Gunneridae</taxon>
        <taxon>Pentapetalae</taxon>
        <taxon>rosids</taxon>
        <taxon>malvids</taxon>
        <taxon>Malvales</taxon>
        <taxon>Malvaceae</taxon>
        <taxon>Malvoideae</taxon>
        <taxon>Gossypium</taxon>
    </lineage>
</organism>
<evidence type="ECO:0000313" key="2">
    <source>
        <dbReference type="Proteomes" id="UP000828251"/>
    </source>
</evidence>
<sequence length="84" mass="9387">MDYVYAIGILFVTFYHRSANFVDSSIHTADPPTTIFMLETIHQNQPEAPLGSLLINTPSGEVGIVFPWQDLLRSGKYPFSLDAI</sequence>
<evidence type="ECO:0000313" key="1">
    <source>
        <dbReference type="EMBL" id="KAH1056855.1"/>
    </source>
</evidence>
<dbReference type="Proteomes" id="UP000828251">
    <property type="component" value="Unassembled WGS sequence"/>
</dbReference>
<keyword evidence="2" id="KW-1185">Reference proteome</keyword>
<accession>A0A9D3UTG7</accession>
<dbReference type="AlphaFoldDB" id="A0A9D3UTG7"/>
<gene>
    <name evidence="1" type="ORF">J1N35_034920</name>
</gene>
<name>A0A9D3UTG7_9ROSI</name>
<reference evidence="1 2" key="1">
    <citation type="journal article" date="2021" name="Plant Biotechnol. J.">
        <title>Multi-omics assisted identification of the key and species-specific regulatory components of drought-tolerant mechanisms in Gossypium stocksii.</title>
        <authorList>
            <person name="Yu D."/>
            <person name="Ke L."/>
            <person name="Zhang D."/>
            <person name="Wu Y."/>
            <person name="Sun Y."/>
            <person name="Mei J."/>
            <person name="Sun J."/>
            <person name="Sun Y."/>
        </authorList>
    </citation>
    <scope>NUCLEOTIDE SEQUENCE [LARGE SCALE GENOMIC DNA]</scope>
    <source>
        <strain evidence="2">cv. E1</strain>
        <tissue evidence="1">Leaf</tissue>
    </source>
</reference>
<protein>
    <submittedName>
        <fullName evidence="1">Uncharacterized protein</fullName>
    </submittedName>
</protein>